<evidence type="ECO:0000256" key="1">
    <source>
        <dbReference type="ARBA" id="ARBA00005187"/>
    </source>
</evidence>
<dbReference type="EC" id="6.3.5.4" evidence="3"/>
<dbReference type="Pfam" id="PF13537">
    <property type="entry name" value="GATase_7"/>
    <property type="match status" value="1"/>
</dbReference>
<feature type="site" description="Important for beta-aspartyl-AMP intermediate formation" evidence="10">
    <location>
        <position position="368"/>
    </location>
</feature>
<dbReference type="SUPFAM" id="SSF52402">
    <property type="entry name" value="Adenine nucleotide alpha hydrolases-like"/>
    <property type="match status" value="1"/>
</dbReference>
<evidence type="ECO:0000256" key="7">
    <source>
        <dbReference type="ARBA" id="ARBA00048741"/>
    </source>
</evidence>
<keyword evidence="8" id="KW-0028">Amino-acid biosynthesis</keyword>
<comment type="catalytic activity">
    <reaction evidence="7">
        <text>L-aspartate + L-glutamine + ATP + H2O = L-asparagine + L-glutamate + AMP + diphosphate + H(+)</text>
        <dbReference type="Rhea" id="RHEA:12228"/>
        <dbReference type="ChEBI" id="CHEBI:15377"/>
        <dbReference type="ChEBI" id="CHEBI:15378"/>
        <dbReference type="ChEBI" id="CHEBI:29985"/>
        <dbReference type="ChEBI" id="CHEBI:29991"/>
        <dbReference type="ChEBI" id="CHEBI:30616"/>
        <dbReference type="ChEBI" id="CHEBI:33019"/>
        <dbReference type="ChEBI" id="CHEBI:58048"/>
        <dbReference type="ChEBI" id="CHEBI:58359"/>
        <dbReference type="ChEBI" id="CHEBI:456215"/>
        <dbReference type="EC" id="6.3.5.4"/>
    </reaction>
</comment>
<feature type="active site" description="For GATase activity" evidence="8">
    <location>
        <position position="2"/>
    </location>
</feature>
<dbReference type="Gene3D" id="3.40.50.620">
    <property type="entry name" value="HUPs"/>
    <property type="match status" value="1"/>
</dbReference>
<keyword evidence="13" id="KW-1185">Reference proteome</keyword>
<dbReference type="InterPro" id="IPR029055">
    <property type="entry name" value="Ntn_hydrolases_N"/>
</dbReference>
<dbReference type="PROSITE" id="PS51278">
    <property type="entry name" value="GATASE_TYPE_2"/>
    <property type="match status" value="1"/>
</dbReference>
<evidence type="ECO:0000256" key="5">
    <source>
        <dbReference type="ARBA" id="ARBA00022840"/>
    </source>
</evidence>
<gene>
    <name evidence="12" type="primary">asnB</name>
    <name evidence="12" type="ORF">DDZ16_17510</name>
</gene>
<dbReference type="InterPro" id="IPR001962">
    <property type="entry name" value="Asn_synthase"/>
</dbReference>
<dbReference type="GO" id="GO:0005524">
    <property type="term" value="F:ATP binding"/>
    <property type="evidence" value="ECO:0007669"/>
    <property type="project" value="UniProtKB-KW"/>
</dbReference>
<keyword evidence="6 8" id="KW-0315">Glutamine amidotransferase</keyword>
<dbReference type="GO" id="GO:0006529">
    <property type="term" value="P:asparagine biosynthetic process"/>
    <property type="evidence" value="ECO:0007669"/>
    <property type="project" value="UniProtKB-KW"/>
</dbReference>
<organism evidence="12 13">
    <name type="scientific">Marinilabilia rubra</name>
    <dbReference type="NCBI Taxonomy" id="2162893"/>
    <lineage>
        <taxon>Bacteria</taxon>
        <taxon>Pseudomonadati</taxon>
        <taxon>Bacteroidota</taxon>
        <taxon>Bacteroidia</taxon>
        <taxon>Marinilabiliales</taxon>
        <taxon>Marinilabiliaceae</taxon>
        <taxon>Marinilabilia</taxon>
    </lineage>
</organism>
<dbReference type="PANTHER" id="PTHR43284:SF1">
    <property type="entry name" value="ASPARAGINE SYNTHETASE"/>
    <property type="match status" value="1"/>
</dbReference>
<feature type="domain" description="Glutamine amidotransferase type-2" evidence="11">
    <location>
        <begin position="2"/>
        <end position="213"/>
    </location>
</feature>
<evidence type="ECO:0000256" key="9">
    <source>
        <dbReference type="PIRSR" id="PIRSR001589-2"/>
    </source>
</evidence>
<evidence type="ECO:0000256" key="8">
    <source>
        <dbReference type="PIRSR" id="PIRSR001589-1"/>
    </source>
</evidence>
<dbReference type="SUPFAM" id="SSF56235">
    <property type="entry name" value="N-terminal nucleophile aminohydrolases (Ntn hydrolases)"/>
    <property type="match status" value="1"/>
</dbReference>
<comment type="caution">
    <text evidence="12">The sequence shown here is derived from an EMBL/GenBank/DDBJ whole genome shotgun (WGS) entry which is preliminary data.</text>
</comment>
<dbReference type="NCBIfam" id="TIGR01536">
    <property type="entry name" value="asn_synth_AEB"/>
    <property type="match status" value="1"/>
</dbReference>
<feature type="binding site" evidence="9">
    <location>
        <position position="292"/>
    </location>
    <ligand>
        <name>ATP</name>
        <dbReference type="ChEBI" id="CHEBI:30616"/>
    </ligand>
</feature>
<dbReference type="AlphaFoldDB" id="A0A2U2B4L6"/>
<reference evidence="12 13" key="1">
    <citation type="submission" date="2018-05" db="EMBL/GenBank/DDBJ databases">
        <title>Marinilabilia rubrum sp. nov., isolated from saltern sediment.</title>
        <authorList>
            <person name="Zhang R."/>
        </authorList>
    </citation>
    <scope>NUCLEOTIDE SEQUENCE [LARGE SCALE GENOMIC DNA]</scope>
    <source>
        <strain evidence="12 13">WTE16</strain>
    </source>
</reference>
<sequence>MCGIVGFSGHMTSNEEARFVLDKMLTRIRHRGPDEAGNFVSTGVGLGSVRLSIIDLSTGQQPLCDDTGRYWITFNGEIFNYQELRADLEKRGCHFKTHSDTEVLLLAYREYGADCLPMLNGQFAFAIWDMQKESLFLARDRVGIRPLFYSLQNDCLVFGSEIKAIFEFPGIKRELDPVSLQQVFTFWTTLTPKTSFSGVNELPPGHYLYFEKGNARLKKYWDQTFPDIGEGFKGSFDEAGEHLEYLLTDAVKLRLRADVPVGSYLSGGLDSSVIASLIRKNSPEGLLQTFSIGFSDKEFDEGDYQNKMVELLKTRHHQTFCKQEDIEKHFPRTVWHTEMPLLRTAPLPMLLLSGLVRENNIKVVMTGEGADEMLGGYNIFKEAAIRRFWSRQPSSRLRPLLLSKLYPYLSQLKKMSPSALKLFFGYRLQDVDSGLYSHLLRWNNTSKIRKLMLPQLANGQSFVDSLEKELGPIMANKSDLAKAQYLETGIFMSGYLLSSQGDRMAMGNSVEGRYPFLDHRVMEFCNSLPDDFKLKGLNEKFLLKKQFADRLPLEVVNRSKQAYRAPLAAPFLNETQSGYVGNLLSEDFTRSAGVFDPKSVSVLMTKLMKGSSYSEVDQMGLVAVLSTHLLWQQFVSDFSPLKPNEIIASESRNTIEKNT</sequence>
<dbReference type="CDD" id="cd00712">
    <property type="entry name" value="AsnB"/>
    <property type="match status" value="1"/>
</dbReference>
<name>A0A2U2B4L6_9BACT</name>
<proteinExistence type="inferred from homology"/>
<evidence type="ECO:0000256" key="6">
    <source>
        <dbReference type="ARBA" id="ARBA00022962"/>
    </source>
</evidence>
<dbReference type="PIRSF" id="PIRSF001589">
    <property type="entry name" value="Asn_synthetase_glu-h"/>
    <property type="match status" value="1"/>
</dbReference>
<dbReference type="Proteomes" id="UP000244956">
    <property type="component" value="Unassembled WGS sequence"/>
</dbReference>
<keyword evidence="4 9" id="KW-0547">Nucleotide-binding</keyword>
<evidence type="ECO:0000313" key="13">
    <source>
        <dbReference type="Proteomes" id="UP000244956"/>
    </source>
</evidence>
<dbReference type="CDD" id="cd01991">
    <property type="entry name" value="Asn_synthase_B_C"/>
    <property type="match status" value="1"/>
</dbReference>
<comment type="pathway">
    <text evidence="1">Amino-acid biosynthesis; L-asparagine biosynthesis; L-asparagine from L-aspartate (L-Gln route): step 1/1.</text>
</comment>
<evidence type="ECO:0000313" key="12">
    <source>
        <dbReference type="EMBL" id="PWD98002.1"/>
    </source>
</evidence>
<evidence type="ECO:0000256" key="2">
    <source>
        <dbReference type="ARBA" id="ARBA00005752"/>
    </source>
</evidence>
<feature type="binding site" evidence="9">
    <location>
        <position position="100"/>
    </location>
    <ligand>
        <name>L-glutamine</name>
        <dbReference type="ChEBI" id="CHEBI:58359"/>
    </ligand>
</feature>
<evidence type="ECO:0000256" key="3">
    <source>
        <dbReference type="ARBA" id="ARBA00012737"/>
    </source>
</evidence>
<keyword evidence="5 9" id="KW-0067">ATP-binding</keyword>
<evidence type="ECO:0000256" key="10">
    <source>
        <dbReference type="PIRSR" id="PIRSR001589-3"/>
    </source>
</evidence>
<comment type="similarity">
    <text evidence="2">Belongs to the asparagine synthetase family.</text>
</comment>
<evidence type="ECO:0000256" key="4">
    <source>
        <dbReference type="ARBA" id="ARBA00022741"/>
    </source>
</evidence>
<protein>
    <recommendedName>
        <fullName evidence="3">asparagine synthase (glutamine-hydrolyzing)</fullName>
        <ecNumber evidence="3">6.3.5.4</ecNumber>
    </recommendedName>
</protein>
<accession>A0A2U2B4L6</accession>
<dbReference type="EMBL" id="QEWP01000020">
    <property type="protein sequence ID" value="PWD98002.1"/>
    <property type="molecule type" value="Genomic_DNA"/>
</dbReference>
<dbReference type="OrthoDB" id="9763290at2"/>
<dbReference type="RefSeq" id="WP_109265784.1">
    <property type="nucleotide sequence ID" value="NZ_QEWP01000020.1"/>
</dbReference>
<dbReference type="GO" id="GO:0005829">
    <property type="term" value="C:cytosol"/>
    <property type="evidence" value="ECO:0007669"/>
    <property type="project" value="TreeGrafter"/>
</dbReference>
<dbReference type="InterPro" id="IPR014729">
    <property type="entry name" value="Rossmann-like_a/b/a_fold"/>
</dbReference>
<dbReference type="InterPro" id="IPR006426">
    <property type="entry name" value="Asn_synth_AEB"/>
</dbReference>
<dbReference type="PANTHER" id="PTHR43284">
    <property type="entry name" value="ASPARAGINE SYNTHETASE (GLUTAMINE-HYDROLYZING)"/>
    <property type="match status" value="1"/>
</dbReference>
<dbReference type="InterPro" id="IPR017932">
    <property type="entry name" value="GATase_2_dom"/>
</dbReference>
<keyword evidence="8" id="KW-0061">Asparagine biosynthesis</keyword>
<dbReference type="Pfam" id="PF00733">
    <property type="entry name" value="Asn_synthase"/>
    <property type="match status" value="1"/>
</dbReference>
<dbReference type="GO" id="GO:0004066">
    <property type="term" value="F:asparagine synthase (glutamine-hydrolyzing) activity"/>
    <property type="evidence" value="ECO:0007669"/>
    <property type="project" value="UniProtKB-EC"/>
</dbReference>
<evidence type="ECO:0000259" key="11">
    <source>
        <dbReference type="PROSITE" id="PS51278"/>
    </source>
</evidence>
<dbReference type="Gene3D" id="3.60.20.10">
    <property type="entry name" value="Glutamine Phosphoribosylpyrophosphate, subunit 1, domain 1"/>
    <property type="match status" value="1"/>
</dbReference>
<dbReference type="InterPro" id="IPR033738">
    <property type="entry name" value="AsnB_N"/>
</dbReference>
<dbReference type="InterPro" id="IPR051786">
    <property type="entry name" value="ASN_synthetase/amidase"/>
</dbReference>